<comment type="caution">
    <text evidence="2">The sequence shown here is derived from an EMBL/GenBank/DDBJ whole genome shotgun (WGS) entry which is preliminary data.</text>
</comment>
<sequence>MDEPKRPITMLYGGPLGTYLSGLTSSGHSSTAIPPSSGYKSGAGSSGVIRRSSSRYRPGTGSTSSTASSSSSSYASGTGLSSYYTPQPRRKYDEVLFFLTLANKAINAL</sequence>
<reference evidence="2 3" key="1">
    <citation type="submission" date="2024-11" db="EMBL/GenBank/DDBJ databases">
        <title>Adaptive evolution of stress response genes in parasites aligns with host niche diversity.</title>
        <authorList>
            <person name="Hahn C."/>
            <person name="Resl P."/>
        </authorList>
    </citation>
    <scope>NUCLEOTIDE SEQUENCE [LARGE SCALE GENOMIC DNA]</scope>
    <source>
        <strain evidence="2">EGGRZ-B1_66</strain>
        <tissue evidence="2">Body</tissue>
    </source>
</reference>
<evidence type="ECO:0000256" key="1">
    <source>
        <dbReference type="SAM" id="MobiDB-lite"/>
    </source>
</evidence>
<evidence type="ECO:0000313" key="3">
    <source>
        <dbReference type="Proteomes" id="UP001626550"/>
    </source>
</evidence>
<dbReference type="EMBL" id="JBJKFK010000440">
    <property type="protein sequence ID" value="KAL3317045.1"/>
    <property type="molecule type" value="Genomic_DNA"/>
</dbReference>
<feature type="compositionally biased region" description="Low complexity" evidence="1">
    <location>
        <begin position="59"/>
        <end position="85"/>
    </location>
</feature>
<feature type="region of interest" description="Disordered" evidence="1">
    <location>
        <begin position="24"/>
        <end position="86"/>
    </location>
</feature>
<protein>
    <submittedName>
        <fullName evidence="2">Uncharacterized protein</fullName>
    </submittedName>
</protein>
<dbReference type="AlphaFoldDB" id="A0ABD2QC07"/>
<proteinExistence type="predicted"/>
<gene>
    <name evidence="2" type="ORF">Ciccas_004299</name>
</gene>
<accession>A0ABD2QC07</accession>
<keyword evidence="3" id="KW-1185">Reference proteome</keyword>
<organism evidence="2 3">
    <name type="scientific">Cichlidogyrus casuarinus</name>
    <dbReference type="NCBI Taxonomy" id="1844966"/>
    <lineage>
        <taxon>Eukaryota</taxon>
        <taxon>Metazoa</taxon>
        <taxon>Spiralia</taxon>
        <taxon>Lophotrochozoa</taxon>
        <taxon>Platyhelminthes</taxon>
        <taxon>Monogenea</taxon>
        <taxon>Monopisthocotylea</taxon>
        <taxon>Dactylogyridea</taxon>
        <taxon>Ancyrocephalidae</taxon>
        <taxon>Cichlidogyrus</taxon>
    </lineage>
</organism>
<name>A0ABD2QC07_9PLAT</name>
<feature type="compositionally biased region" description="Low complexity" evidence="1">
    <location>
        <begin position="24"/>
        <end position="51"/>
    </location>
</feature>
<dbReference type="Proteomes" id="UP001626550">
    <property type="component" value="Unassembled WGS sequence"/>
</dbReference>
<evidence type="ECO:0000313" key="2">
    <source>
        <dbReference type="EMBL" id="KAL3317045.1"/>
    </source>
</evidence>